<sequence>MIRNNSACCRPKRPLSRAGASEACGVDGARCSPESFALLIRRRLRFQRVVADRAVACSCSIGRPRRSGNVPQPGRRQVETGLAVGKAPTTRVRPDLLHDALERIVRSNLPPMDVQKGNGRCDATLCKLTRLRIIQRKRIDHVHRTGMNDIFRFWSRIERGAHIYPEDAHVFARLSRQQHGLNLRCLPAAFAGPLKTAKVVLLFAAPGFNSESDLKDAKTKDGKDYYMRRWKGPEPFRDKGSGGKWFRSIVKFFGDPKEIEQKFAVLNVGAYQSPRVKDWRALMSLPSSRVSVNWTQSVLFPRAESAEIVVICMRAASAWGLERGREYGGTLFAPVVNVQRGYLAGNSAANGRLVELVRERVASRR</sequence>
<gene>
    <name evidence="1" type="ORF">GA0061099_101734</name>
</gene>
<evidence type="ECO:0000313" key="2">
    <source>
        <dbReference type="Proteomes" id="UP000183174"/>
    </source>
</evidence>
<organism evidence="1 2">
    <name type="scientific">Bradyrhizobium yuanmingense</name>
    <dbReference type="NCBI Taxonomy" id="108015"/>
    <lineage>
        <taxon>Bacteria</taxon>
        <taxon>Pseudomonadati</taxon>
        <taxon>Pseudomonadota</taxon>
        <taxon>Alphaproteobacteria</taxon>
        <taxon>Hyphomicrobiales</taxon>
        <taxon>Nitrobacteraceae</taxon>
        <taxon>Bradyrhizobium</taxon>
    </lineage>
</organism>
<reference evidence="1 2" key="1">
    <citation type="submission" date="2016-08" db="EMBL/GenBank/DDBJ databases">
        <authorList>
            <person name="Seilhamer J.J."/>
        </authorList>
    </citation>
    <scope>NUCLEOTIDE SEQUENCE [LARGE SCALE GENOMIC DNA]</scope>
    <source>
        <strain evidence="1 2">CCBAU 10071</strain>
    </source>
</reference>
<proteinExistence type="predicted"/>
<dbReference type="Proteomes" id="UP000183174">
    <property type="component" value="Unassembled WGS sequence"/>
</dbReference>
<name>A0A1C3XGJ6_9BRAD</name>
<accession>A0A1C3XGJ6</accession>
<protein>
    <submittedName>
        <fullName evidence="1">Uncharacterized protein</fullName>
    </submittedName>
</protein>
<dbReference type="AlphaFoldDB" id="A0A1C3XGJ6"/>
<evidence type="ECO:0000313" key="1">
    <source>
        <dbReference type="EMBL" id="SCB51368.1"/>
    </source>
</evidence>
<dbReference type="EMBL" id="FMAE01000017">
    <property type="protein sequence ID" value="SCB51368.1"/>
    <property type="molecule type" value="Genomic_DNA"/>
</dbReference>